<dbReference type="InterPro" id="IPR050366">
    <property type="entry name" value="BP-dependent_transpt_permease"/>
</dbReference>
<dbReference type="RefSeq" id="WP_311677545.1">
    <property type="nucleotide sequence ID" value="NZ_JAVRER010000052.1"/>
</dbReference>
<name>A0ABD5EBB3_9ACTN</name>
<feature type="transmembrane region" description="Helical" evidence="7">
    <location>
        <begin position="209"/>
        <end position="228"/>
    </location>
</feature>
<keyword evidence="5 7" id="KW-1133">Transmembrane helix</keyword>
<feature type="transmembrane region" description="Helical" evidence="7">
    <location>
        <begin position="248"/>
        <end position="269"/>
    </location>
</feature>
<evidence type="ECO:0000256" key="7">
    <source>
        <dbReference type="RuleBase" id="RU363032"/>
    </source>
</evidence>
<comment type="similarity">
    <text evidence="7">Belongs to the binding-protein-dependent transport system permease family.</text>
</comment>
<keyword evidence="2 7" id="KW-0813">Transport</keyword>
<evidence type="ECO:0000313" key="9">
    <source>
        <dbReference type="EMBL" id="MDT0418731.1"/>
    </source>
</evidence>
<dbReference type="InterPro" id="IPR035906">
    <property type="entry name" value="MetI-like_sf"/>
</dbReference>
<reference evidence="10" key="1">
    <citation type="submission" date="2023-07" db="EMBL/GenBank/DDBJ databases">
        <title>30 novel species of actinomycetes from the DSMZ collection.</title>
        <authorList>
            <person name="Nouioui I."/>
        </authorList>
    </citation>
    <scope>NUCLEOTIDE SEQUENCE [LARGE SCALE GENOMIC DNA]</scope>
    <source>
        <strain evidence="10">DSM 41982</strain>
    </source>
</reference>
<feature type="transmembrane region" description="Helical" evidence="7">
    <location>
        <begin position="119"/>
        <end position="138"/>
    </location>
</feature>
<feature type="domain" description="ABC transmembrane type-1" evidence="8">
    <location>
        <begin position="80"/>
        <end position="269"/>
    </location>
</feature>
<sequence>MSGTAVERAGRAGPRSRAVLPWLAAAGALLVLGLALLGPLLAPHDPRARVGAAYGGPAPGLPLGTDALGRDVLSRVLCGGRRMVLTAGGATLLTSAVGGAAGVLAGLLPARVGEGVQRLFDVLAVVPPLLLVLVLAAGFPGSDLATVLAVVLATAPFSVRVLRAATTRVLSTGYVETARARGDGALRVARHDILPNLAGTALTEAGLRFVASLHLAATAGFLGLGGSGAAPDWGRMVSENLAGASLTVLPFLLPTLLLVTLAVCVGLLADRYAATGATA</sequence>
<proteinExistence type="inferred from homology"/>
<dbReference type="PANTHER" id="PTHR43386">
    <property type="entry name" value="OLIGOPEPTIDE TRANSPORT SYSTEM PERMEASE PROTEIN APPC"/>
    <property type="match status" value="1"/>
</dbReference>
<feature type="transmembrane region" description="Helical" evidence="7">
    <location>
        <begin position="83"/>
        <end position="107"/>
    </location>
</feature>
<evidence type="ECO:0000256" key="6">
    <source>
        <dbReference type="ARBA" id="ARBA00023136"/>
    </source>
</evidence>
<keyword evidence="4 7" id="KW-0812">Transmembrane</keyword>
<protein>
    <submittedName>
        <fullName evidence="9">ABC transporter permease subunit</fullName>
    </submittedName>
</protein>
<dbReference type="AlphaFoldDB" id="A0ABD5EBB3"/>
<feature type="transmembrane region" description="Helical" evidence="7">
    <location>
        <begin position="20"/>
        <end position="42"/>
    </location>
</feature>
<dbReference type="PANTHER" id="PTHR43386:SF25">
    <property type="entry name" value="PEPTIDE ABC TRANSPORTER PERMEASE PROTEIN"/>
    <property type="match status" value="1"/>
</dbReference>
<dbReference type="Pfam" id="PF00528">
    <property type="entry name" value="BPD_transp_1"/>
    <property type="match status" value="1"/>
</dbReference>
<organism evidence="9 10">
    <name type="scientific">Streptomyces evansiae</name>
    <dbReference type="NCBI Taxonomy" id="3075535"/>
    <lineage>
        <taxon>Bacteria</taxon>
        <taxon>Bacillati</taxon>
        <taxon>Actinomycetota</taxon>
        <taxon>Actinomycetes</taxon>
        <taxon>Kitasatosporales</taxon>
        <taxon>Streptomycetaceae</taxon>
        <taxon>Streptomyces</taxon>
    </lineage>
</organism>
<dbReference type="PROSITE" id="PS50928">
    <property type="entry name" value="ABC_TM1"/>
    <property type="match status" value="1"/>
</dbReference>
<dbReference type="EMBL" id="JAVRER010000052">
    <property type="protein sequence ID" value="MDT0418731.1"/>
    <property type="molecule type" value="Genomic_DNA"/>
</dbReference>
<evidence type="ECO:0000256" key="1">
    <source>
        <dbReference type="ARBA" id="ARBA00004651"/>
    </source>
</evidence>
<evidence type="ECO:0000256" key="5">
    <source>
        <dbReference type="ARBA" id="ARBA00022989"/>
    </source>
</evidence>
<dbReference type="Proteomes" id="UP001183607">
    <property type="component" value="Unassembled WGS sequence"/>
</dbReference>
<evidence type="ECO:0000256" key="2">
    <source>
        <dbReference type="ARBA" id="ARBA00022448"/>
    </source>
</evidence>
<comment type="caution">
    <text evidence="9">The sequence shown here is derived from an EMBL/GenBank/DDBJ whole genome shotgun (WGS) entry which is preliminary data.</text>
</comment>
<dbReference type="InterPro" id="IPR000515">
    <property type="entry name" value="MetI-like"/>
</dbReference>
<evidence type="ECO:0000256" key="3">
    <source>
        <dbReference type="ARBA" id="ARBA00022475"/>
    </source>
</evidence>
<keyword evidence="6 7" id="KW-0472">Membrane</keyword>
<evidence type="ECO:0000313" key="10">
    <source>
        <dbReference type="Proteomes" id="UP001183607"/>
    </source>
</evidence>
<dbReference type="GO" id="GO:0005886">
    <property type="term" value="C:plasma membrane"/>
    <property type="evidence" value="ECO:0007669"/>
    <property type="project" value="UniProtKB-SubCell"/>
</dbReference>
<evidence type="ECO:0000259" key="8">
    <source>
        <dbReference type="PROSITE" id="PS50928"/>
    </source>
</evidence>
<feature type="transmembrane region" description="Helical" evidence="7">
    <location>
        <begin position="144"/>
        <end position="162"/>
    </location>
</feature>
<keyword evidence="3" id="KW-1003">Cell membrane</keyword>
<dbReference type="SUPFAM" id="SSF161098">
    <property type="entry name" value="MetI-like"/>
    <property type="match status" value="1"/>
</dbReference>
<evidence type="ECO:0000256" key="4">
    <source>
        <dbReference type="ARBA" id="ARBA00022692"/>
    </source>
</evidence>
<comment type="subcellular location">
    <subcellularLocation>
        <location evidence="1 7">Cell membrane</location>
        <topology evidence="1 7">Multi-pass membrane protein</topology>
    </subcellularLocation>
</comment>
<dbReference type="Gene3D" id="1.10.3720.10">
    <property type="entry name" value="MetI-like"/>
    <property type="match status" value="1"/>
</dbReference>
<accession>A0ABD5EBB3</accession>
<gene>
    <name evidence="9" type="ORF">RM574_24945</name>
</gene>
<dbReference type="CDD" id="cd06261">
    <property type="entry name" value="TM_PBP2"/>
    <property type="match status" value="1"/>
</dbReference>